<keyword evidence="2" id="KW-1003">Cell membrane</keyword>
<feature type="transmembrane region" description="Helical" evidence="8">
    <location>
        <begin position="163"/>
        <end position="187"/>
    </location>
</feature>
<dbReference type="InterPro" id="IPR038731">
    <property type="entry name" value="RgtA/B/C-like"/>
</dbReference>
<evidence type="ECO:0000256" key="8">
    <source>
        <dbReference type="SAM" id="Phobius"/>
    </source>
</evidence>
<proteinExistence type="predicted"/>
<gene>
    <name evidence="10" type="ORF">EZM97_04835</name>
</gene>
<dbReference type="EMBL" id="SJTG01000001">
    <property type="protein sequence ID" value="TCI12673.1"/>
    <property type="molecule type" value="Genomic_DNA"/>
</dbReference>
<keyword evidence="6 8" id="KW-1133">Transmembrane helix</keyword>
<keyword evidence="7 8" id="KW-0472">Membrane</keyword>
<dbReference type="PANTHER" id="PTHR33908">
    <property type="entry name" value="MANNOSYLTRANSFERASE YKCB-RELATED"/>
    <property type="match status" value="1"/>
</dbReference>
<comment type="caution">
    <text evidence="10">The sequence shown here is derived from an EMBL/GenBank/DDBJ whole genome shotgun (WGS) entry which is preliminary data.</text>
</comment>
<reference evidence="10 11" key="1">
    <citation type="submission" date="2019-02" db="EMBL/GenBank/DDBJ databases">
        <title>Dyella amyloliquefaciens sp. nov., isolated from forest soil.</title>
        <authorList>
            <person name="Gao Z.-H."/>
            <person name="Qiu L.-H."/>
        </authorList>
    </citation>
    <scope>NUCLEOTIDE SEQUENCE [LARGE SCALE GENOMIC DNA]</scope>
    <source>
        <strain evidence="10 11">KACC 12747</strain>
    </source>
</reference>
<accession>A0A4R0YTG5</accession>
<dbReference type="GO" id="GO:0016763">
    <property type="term" value="F:pentosyltransferase activity"/>
    <property type="evidence" value="ECO:0007669"/>
    <property type="project" value="TreeGrafter"/>
</dbReference>
<keyword evidence="4 10" id="KW-0808">Transferase</keyword>
<feature type="transmembrane region" description="Helical" evidence="8">
    <location>
        <begin position="207"/>
        <end position="229"/>
    </location>
</feature>
<evidence type="ECO:0000256" key="6">
    <source>
        <dbReference type="ARBA" id="ARBA00022989"/>
    </source>
</evidence>
<evidence type="ECO:0000256" key="4">
    <source>
        <dbReference type="ARBA" id="ARBA00022679"/>
    </source>
</evidence>
<feature type="transmembrane region" description="Helical" evidence="8">
    <location>
        <begin position="12"/>
        <end position="32"/>
    </location>
</feature>
<name>A0A4R0YTG5_9GAMM</name>
<feature type="transmembrane region" description="Helical" evidence="8">
    <location>
        <begin position="319"/>
        <end position="335"/>
    </location>
</feature>
<organism evidence="10 11">
    <name type="scientific">Dyella soli</name>
    <dbReference type="NCBI Taxonomy" id="522319"/>
    <lineage>
        <taxon>Bacteria</taxon>
        <taxon>Pseudomonadati</taxon>
        <taxon>Pseudomonadota</taxon>
        <taxon>Gammaproteobacteria</taxon>
        <taxon>Lysobacterales</taxon>
        <taxon>Rhodanobacteraceae</taxon>
        <taxon>Dyella</taxon>
    </lineage>
</organism>
<dbReference type="Proteomes" id="UP000291822">
    <property type="component" value="Unassembled WGS sequence"/>
</dbReference>
<evidence type="ECO:0000259" key="9">
    <source>
        <dbReference type="Pfam" id="PF13231"/>
    </source>
</evidence>
<feature type="domain" description="Glycosyltransferase RgtA/B/C/D-like" evidence="9">
    <location>
        <begin position="64"/>
        <end position="224"/>
    </location>
</feature>
<dbReference type="PANTHER" id="PTHR33908:SF11">
    <property type="entry name" value="MEMBRANE PROTEIN"/>
    <property type="match status" value="1"/>
</dbReference>
<dbReference type="InterPro" id="IPR050297">
    <property type="entry name" value="LipidA_mod_glycosyltrf_83"/>
</dbReference>
<dbReference type="GO" id="GO:0005886">
    <property type="term" value="C:plasma membrane"/>
    <property type="evidence" value="ECO:0007669"/>
    <property type="project" value="UniProtKB-SubCell"/>
</dbReference>
<evidence type="ECO:0000256" key="1">
    <source>
        <dbReference type="ARBA" id="ARBA00004651"/>
    </source>
</evidence>
<feature type="transmembrane region" description="Helical" evidence="8">
    <location>
        <begin position="294"/>
        <end position="312"/>
    </location>
</feature>
<feature type="transmembrane region" description="Helical" evidence="8">
    <location>
        <begin position="259"/>
        <end position="279"/>
    </location>
</feature>
<evidence type="ECO:0000313" key="10">
    <source>
        <dbReference type="EMBL" id="TCI12673.1"/>
    </source>
</evidence>
<evidence type="ECO:0000256" key="2">
    <source>
        <dbReference type="ARBA" id="ARBA00022475"/>
    </source>
</evidence>
<keyword evidence="5 8" id="KW-0812">Transmembrane</keyword>
<dbReference type="Pfam" id="PF13231">
    <property type="entry name" value="PMT_2"/>
    <property type="match status" value="1"/>
</dbReference>
<evidence type="ECO:0000313" key="11">
    <source>
        <dbReference type="Proteomes" id="UP000291822"/>
    </source>
</evidence>
<protein>
    <submittedName>
        <fullName evidence="10">Glycosyltransferase family 39 protein</fullName>
    </submittedName>
</protein>
<dbReference type="AlphaFoldDB" id="A0A4R0YTG5"/>
<keyword evidence="3" id="KW-0328">Glycosyltransferase</keyword>
<keyword evidence="11" id="KW-1185">Reference proteome</keyword>
<dbReference type="GO" id="GO:0009103">
    <property type="term" value="P:lipopolysaccharide biosynthetic process"/>
    <property type="evidence" value="ECO:0007669"/>
    <property type="project" value="UniProtKB-ARBA"/>
</dbReference>
<evidence type="ECO:0000256" key="7">
    <source>
        <dbReference type="ARBA" id="ARBA00023136"/>
    </source>
</evidence>
<comment type="subcellular location">
    <subcellularLocation>
        <location evidence="1">Cell membrane</location>
        <topology evidence="1">Multi-pass membrane protein</topology>
    </subcellularLocation>
</comment>
<evidence type="ECO:0000256" key="3">
    <source>
        <dbReference type="ARBA" id="ARBA00022676"/>
    </source>
</evidence>
<feature type="transmembrane region" description="Helical" evidence="8">
    <location>
        <begin position="347"/>
        <end position="362"/>
    </location>
</feature>
<evidence type="ECO:0000256" key="5">
    <source>
        <dbReference type="ARBA" id="ARBA00022692"/>
    </source>
</evidence>
<feature type="transmembrane region" description="Helical" evidence="8">
    <location>
        <begin position="369"/>
        <end position="388"/>
    </location>
</feature>
<feature type="transmembrane region" description="Helical" evidence="8">
    <location>
        <begin position="118"/>
        <end position="151"/>
    </location>
</feature>
<sequence length="526" mass="57604">MTPWLSPHLRNSWWPAFALLCLSPMLLVLPAVPIDETRYLSVAWEMRQSGAWITPHLNGAPYFDKPPLLFWLVNLMWRITGPSLWSARMVSLVCGALGVMLCGVLEKRLAGDEGTPAAWLLAGSLFFALFSGVLMFDVALCLFVLLAFLAVVDYVQSGSRRALLLLFVASCLGTFAKGPVVMLHLGGPILLSPWWSRGATAISWRSVVTLLLTAIAGGLPVLAWAWLALRGLNPGEAHYLLIHQTTGRVVQSFAHNRSLWWYLPFLPALMLPWIAIWRWRALPGAALRGMKDPAMRFGLCASAPAFIAFCVVSGKQVHYLLPLMPGACLIFGAWQRQVVDLFPLRRWWVSVVLVGAGVILSCRRAPEDLWSHALALALVLACAAWVRVGRRSCALPAACVASLLLTAALLPILRAQVIGPIDPSELASRVAGLRAHGVPVVRTPNEPGMLTYLGRQATPIPQSTQLREWAQANPQGFVIDYSSHGRAPADAVDSVRLANGWIALLPAARIPDHPEIQDRHADEYVE</sequence>